<comment type="caution">
    <text evidence="1">The sequence shown here is derived from an EMBL/GenBank/DDBJ whole genome shotgun (WGS) entry which is preliminary data.</text>
</comment>
<dbReference type="AlphaFoldDB" id="A0A0P5XXU0"/>
<reference evidence="1 2" key="1">
    <citation type="submission" date="2016-03" db="EMBL/GenBank/DDBJ databases">
        <title>EvidentialGene: Evidence-directed Construction of Genes on Genomes.</title>
        <authorList>
            <person name="Gilbert D.G."/>
            <person name="Choi J.-H."/>
            <person name="Mockaitis K."/>
            <person name="Colbourne J."/>
            <person name="Pfrender M."/>
        </authorList>
    </citation>
    <scope>NUCLEOTIDE SEQUENCE [LARGE SCALE GENOMIC DNA]</scope>
    <source>
        <strain evidence="1 2">Xinb3</strain>
        <tissue evidence="1">Complete organism</tissue>
    </source>
</reference>
<protein>
    <submittedName>
        <fullName evidence="1">Uncharacterized protein</fullName>
    </submittedName>
</protein>
<proteinExistence type="predicted"/>
<sequence length="289" mass="33255">MNFIRSLFVDTKPIWTVGFPTFTLLFFLPYWFILCPFVWHRRHENVANNRAWNSPWLYGYWLAATGVWVAVFLVALCCWKQNDQHCEETEMGTGTYLLSSQHYKSSVPFCITPLPVQPKKEEREETSFKGKIREMDVSFVQVQPMPFRTMPASRPSELDFTWDHEDIQWLIESNETTDPTNLGSFGSTISLESLTERVRIESIPDQNIELKSPSCDSPLSPDSENGDHDYAFLGVEHRTDYYQLTPTGSPPSPSFMEPSPALATQFPSEMENLITETEFHDDTNAKNDS</sequence>
<evidence type="ECO:0000313" key="1">
    <source>
        <dbReference type="EMBL" id="KZS04098.1"/>
    </source>
</evidence>
<name>A0A0P5XXU0_9CRUS</name>
<dbReference type="EMBL" id="LRGB01003134">
    <property type="protein sequence ID" value="KZS04098.1"/>
    <property type="molecule type" value="Genomic_DNA"/>
</dbReference>
<evidence type="ECO:0000313" key="2">
    <source>
        <dbReference type="Proteomes" id="UP000076858"/>
    </source>
</evidence>
<gene>
    <name evidence="1" type="ORF">APZ42_033033</name>
</gene>
<keyword evidence="2" id="KW-1185">Reference proteome</keyword>
<accession>A0A0P5XXU0</accession>
<organism evidence="1 2">
    <name type="scientific">Daphnia magna</name>
    <dbReference type="NCBI Taxonomy" id="35525"/>
    <lineage>
        <taxon>Eukaryota</taxon>
        <taxon>Metazoa</taxon>
        <taxon>Ecdysozoa</taxon>
        <taxon>Arthropoda</taxon>
        <taxon>Crustacea</taxon>
        <taxon>Branchiopoda</taxon>
        <taxon>Diplostraca</taxon>
        <taxon>Cladocera</taxon>
        <taxon>Anomopoda</taxon>
        <taxon>Daphniidae</taxon>
        <taxon>Daphnia</taxon>
    </lineage>
</organism>
<dbReference type="Proteomes" id="UP000076858">
    <property type="component" value="Unassembled WGS sequence"/>
</dbReference>
<dbReference type="OrthoDB" id="10371630at2759"/>